<name>A0ABX8V909_9FLAO</name>
<accession>A0ABX8V909</accession>
<reference evidence="2 3" key="1">
    <citation type="submission" date="2021-07" db="EMBL/GenBank/DDBJ databases">
        <title>Flavobacterium WSW3-B6 sp.nov, isolated from seaweed.</title>
        <authorList>
            <person name="Muhammad N."/>
            <person name="Ho H."/>
            <person name="Lee Y.-J."/>
            <person name="Nguyen T."/>
            <person name="Ho J."/>
            <person name="Kim S.-G."/>
        </authorList>
    </citation>
    <scope>NUCLEOTIDE SEQUENCE [LARGE SCALE GENOMIC DNA]</scope>
    <source>
        <strain evidence="2 3">WSW3-B6</strain>
    </source>
</reference>
<keyword evidence="3" id="KW-1185">Reference proteome</keyword>
<dbReference type="Proteomes" id="UP000825381">
    <property type="component" value="Chromosome"/>
</dbReference>
<dbReference type="InterPro" id="IPR046526">
    <property type="entry name" value="DUF6591"/>
</dbReference>
<dbReference type="RefSeq" id="WP_220640023.1">
    <property type="nucleotide sequence ID" value="NZ_CP080429.1"/>
</dbReference>
<dbReference type="PROSITE" id="PS51257">
    <property type="entry name" value="PROKAR_LIPOPROTEIN"/>
    <property type="match status" value="1"/>
</dbReference>
<organism evidence="2 3">
    <name type="scientific">Flavobacterium litorale</name>
    <dbReference type="NCBI Taxonomy" id="2856519"/>
    <lineage>
        <taxon>Bacteria</taxon>
        <taxon>Pseudomonadati</taxon>
        <taxon>Bacteroidota</taxon>
        <taxon>Flavobacteriia</taxon>
        <taxon>Flavobacteriales</taxon>
        <taxon>Flavobacteriaceae</taxon>
        <taxon>Flavobacterium</taxon>
    </lineage>
</organism>
<dbReference type="Pfam" id="PF20234">
    <property type="entry name" value="DUF6591"/>
    <property type="match status" value="1"/>
</dbReference>
<sequence length="139" mass="16039">MKRIFIPVLMFSLLTISCKNDKSTDKVDTTDTNYEVSEQEIDTSSNKIVSEPIPSEDVTNYDDMLDAYEAYIDKFIIVMKKMKKAEPDDMSILTEYTELMDKADEFSKQLESNEGQMSKAQLKRYIDLQTKFSKAAIDM</sequence>
<dbReference type="EMBL" id="CP080429">
    <property type="protein sequence ID" value="QYJ67678.1"/>
    <property type="molecule type" value="Genomic_DNA"/>
</dbReference>
<evidence type="ECO:0000259" key="1">
    <source>
        <dbReference type="Pfam" id="PF20234"/>
    </source>
</evidence>
<evidence type="ECO:0000313" key="2">
    <source>
        <dbReference type="EMBL" id="QYJ67678.1"/>
    </source>
</evidence>
<proteinExistence type="predicted"/>
<protein>
    <recommendedName>
        <fullName evidence="1">DUF6591 domain-containing protein</fullName>
    </recommendedName>
</protein>
<evidence type="ECO:0000313" key="3">
    <source>
        <dbReference type="Proteomes" id="UP000825381"/>
    </source>
</evidence>
<feature type="domain" description="DUF6591" evidence="1">
    <location>
        <begin position="19"/>
        <end position="135"/>
    </location>
</feature>
<gene>
    <name evidence="2" type="ORF">K1I41_08980</name>
</gene>